<dbReference type="AlphaFoldDB" id="A0A1W9ZW85"/>
<keyword evidence="1" id="KW-0812">Transmembrane</keyword>
<evidence type="ECO:0000256" key="1">
    <source>
        <dbReference type="SAM" id="Phobius"/>
    </source>
</evidence>
<dbReference type="STRING" id="1927124.BST13_36810"/>
<reference evidence="2 3" key="1">
    <citation type="submission" date="2017-02" db="EMBL/GenBank/DDBJ databases">
        <title>The new phylogeny of genus Mycobacterium.</title>
        <authorList>
            <person name="Tortoli E."/>
            <person name="Trovato A."/>
            <person name="Cirillo D.M."/>
        </authorList>
    </citation>
    <scope>NUCLEOTIDE SEQUENCE [LARGE SCALE GENOMIC DNA]</scope>
    <source>
        <strain evidence="2 3">RW6</strain>
    </source>
</reference>
<evidence type="ECO:0000313" key="2">
    <source>
        <dbReference type="EMBL" id="ORA22051.1"/>
    </source>
</evidence>
<comment type="caution">
    <text evidence="2">The sequence shown here is derived from an EMBL/GenBank/DDBJ whole genome shotgun (WGS) entry which is preliminary data.</text>
</comment>
<proteinExistence type="predicted"/>
<accession>A0A1W9ZW85</accession>
<dbReference type="EMBL" id="MVHF01000071">
    <property type="protein sequence ID" value="ORA22051.1"/>
    <property type="molecule type" value="Genomic_DNA"/>
</dbReference>
<sequence length="59" mass="6557">MFVALEIAIRNATERCHERHGTRDFLAEIVLGLGVRFLSVAFAIMVACPRSQHLSLMTG</sequence>
<evidence type="ECO:0000313" key="3">
    <source>
        <dbReference type="Proteomes" id="UP000192448"/>
    </source>
</evidence>
<keyword evidence="1" id="KW-0472">Membrane</keyword>
<feature type="transmembrane region" description="Helical" evidence="1">
    <location>
        <begin position="29"/>
        <end position="48"/>
    </location>
</feature>
<organism evidence="2 3">
    <name type="scientific">Mycobacterium aquaticum</name>
    <dbReference type="NCBI Taxonomy" id="1927124"/>
    <lineage>
        <taxon>Bacteria</taxon>
        <taxon>Bacillati</taxon>
        <taxon>Actinomycetota</taxon>
        <taxon>Actinomycetes</taxon>
        <taxon>Mycobacteriales</taxon>
        <taxon>Mycobacteriaceae</taxon>
        <taxon>Mycobacterium</taxon>
    </lineage>
</organism>
<gene>
    <name evidence="2" type="ORF">BST13_36810</name>
</gene>
<name>A0A1W9ZW85_9MYCO</name>
<keyword evidence="1" id="KW-1133">Transmembrane helix</keyword>
<protein>
    <submittedName>
        <fullName evidence="2">Uncharacterized protein</fullName>
    </submittedName>
</protein>
<keyword evidence="3" id="KW-1185">Reference proteome</keyword>
<dbReference type="Proteomes" id="UP000192448">
    <property type="component" value="Unassembled WGS sequence"/>
</dbReference>